<name>J1JYV6_9HYPH</name>
<evidence type="ECO:0000313" key="2">
    <source>
        <dbReference type="Proteomes" id="UP000008952"/>
    </source>
</evidence>
<dbReference type="HOGENOM" id="CLU_2434888_0_0_5"/>
<organism evidence="1 2">
    <name type="scientific">Bartonella tamiae Th239</name>
    <dbReference type="NCBI Taxonomy" id="1094558"/>
    <lineage>
        <taxon>Bacteria</taxon>
        <taxon>Pseudomonadati</taxon>
        <taxon>Pseudomonadota</taxon>
        <taxon>Alphaproteobacteria</taxon>
        <taxon>Hyphomicrobiales</taxon>
        <taxon>Bartonellaceae</taxon>
        <taxon>Bartonella</taxon>
    </lineage>
</organism>
<dbReference type="AlphaFoldDB" id="J1JYV6"/>
<dbReference type="eggNOG" id="COG2911">
    <property type="taxonomic scope" value="Bacteria"/>
</dbReference>
<comment type="caution">
    <text evidence="1">The sequence shown here is derived from an EMBL/GenBank/DDBJ whole genome shotgun (WGS) entry which is preliminary data.</text>
</comment>
<gene>
    <name evidence="1" type="ORF">ME5_00683</name>
</gene>
<keyword evidence="2" id="KW-1185">Reference proteome</keyword>
<reference evidence="1 2" key="1">
    <citation type="submission" date="2012-03" db="EMBL/GenBank/DDBJ databases">
        <title>The Genome Sequence of Bartonella tamiae Th239.</title>
        <authorList>
            <consortium name="The Broad Institute Genome Sequencing Platform"/>
            <consortium name="The Broad Institute Genome Sequencing Center for Infectious Disease"/>
            <person name="Feldgarden M."/>
            <person name="Kirby J."/>
            <person name="Kosoy M."/>
            <person name="Birtles R."/>
            <person name="Probert W.S."/>
            <person name="Chiaraviglio L."/>
            <person name="Young S.K."/>
            <person name="Zeng Q."/>
            <person name="Gargeya S."/>
            <person name="Fitzgerald M."/>
            <person name="Haas B."/>
            <person name="Abouelleil A."/>
            <person name="Alvarado L."/>
            <person name="Arachchi H.M."/>
            <person name="Berlin A."/>
            <person name="Chapman S.B."/>
            <person name="Gearin G."/>
            <person name="Goldberg J."/>
            <person name="Griggs A."/>
            <person name="Gujja S."/>
            <person name="Hansen M."/>
            <person name="Heiman D."/>
            <person name="Howarth C."/>
            <person name="Larimer J."/>
            <person name="Lui A."/>
            <person name="MacDonald P.J.P."/>
            <person name="McCowen C."/>
            <person name="Montmayeur A."/>
            <person name="Murphy C."/>
            <person name="Neiman D."/>
            <person name="Pearson M."/>
            <person name="Priest M."/>
            <person name="Roberts A."/>
            <person name="Saif S."/>
            <person name="Shea T."/>
            <person name="Sisk P."/>
            <person name="Stolte C."/>
            <person name="Sykes S."/>
            <person name="Wortman J."/>
            <person name="Nusbaum C."/>
            <person name="Birren B."/>
        </authorList>
    </citation>
    <scope>NUCLEOTIDE SEQUENCE [LARGE SCALE GENOMIC DNA]</scope>
    <source>
        <strain evidence="1 2">Th239</strain>
    </source>
</reference>
<proteinExistence type="predicted"/>
<accession>J1JYV6</accession>
<dbReference type="RefSeq" id="WP_008038438.1">
    <property type="nucleotide sequence ID" value="NZ_JH725147.1"/>
</dbReference>
<protein>
    <submittedName>
        <fullName evidence="1">Uncharacterized protein</fullName>
    </submittedName>
</protein>
<sequence length="90" mass="9613">MSAKLTGSGDLVIKAGNDKIIFISNTTNDYTGTMTASTGTLLLRAYNVLGKIFYLNITSHGGVDMDGYLQTIGVVNTSLGWQLRVSEGHN</sequence>
<dbReference type="EMBL" id="AIMB01000007">
    <property type="protein sequence ID" value="EJF90282.1"/>
    <property type="molecule type" value="Genomic_DNA"/>
</dbReference>
<evidence type="ECO:0000313" key="1">
    <source>
        <dbReference type="EMBL" id="EJF90282.1"/>
    </source>
</evidence>
<dbReference type="PATRIC" id="fig|1094558.3.peg.745"/>
<dbReference type="Proteomes" id="UP000008952">
    <property type="component" value="Unassembled WGS sequence"/>
</dbReference>